<proteinExistence type="predicted"/>
<evidence type="ECO:0000313" key="2">
    <source>
        <dbReference type="EMBL" id="KAG4422257.1"/>
    </source>
</evidence>
<sequence>MALTGGLLRMVMIGCYVLAFCCATIITGAFGWFTARHNFTTRNIASVSIGSITMVYTLVCILVTCCTAGISFFALISIVMDVIFTALMIAVVAINRSARYGCDAPPPYPRVVYDGSGESGCELFVASWAVAIIAIFLFLVAAVTQWMIRSRGRSRVGSKV</sequence>
<keyword evidence="1" id="KW-0472">Membrane</keyword>
<evidence type="ECO:0000256" key="1">
    <source>
        <dbReference type="SAM" id="Phobius"/>
    </source>
</evidence>
<keyword evidence="3" id="KW-1185">Reference proteome</keyword>
<accession>A0A8H8BRY5</accession>
<protein>
    <recommendedName>
        <fullName evidence="4">MARVEL domain-containing protein</fullName>
    </recommendedName>
</protein>
<evidence type="ECO:0000313" key="3">
    <source>
        <dbReference type="Proteomes" id="UP000664132"/>
    </source>
</evidence>
<organism evidence="2 3">
    <name type="scientific">Cadophora malorum</name>
    <dbReference type="NCBI Taxonomy" id="108018"/>
    <lineage>
        <taxon>Eukaryota</taxon>
        <taxon>Fungi</taxon>
        <taxon>Dikarya</taxon>
        <taxon>Ascomycota</taxon>
        <taxon>Pezizomycotina</taxon>
        <taxon>Leotiomycetes</taxon>
        <taxon>Helotiales</taxon>
        <taxon>Ploettnerulaceae</taxon>
        <taxon>Cadophora</taxon>
    </lineage>
</organism>
<name>A0A8H8BRY5_9HELO</name>
<dbReference type="AlphaFoldDB" id="A0A8H8BRY5"/>
<feature type="transmembrane region" description="Helical" evidence="1">
    <location>
        <begin position="72"/>
        <end position="94"/>
    </location>
</feature>
<comment type="caution">
    <text evidence="2">The sequence shown here is derived from an EMBL/GenBank/DDBJ whole genome shotgun (WGS) entry which is preliminary data.</text>
</comment>
<feature type="transmembrane region" description="Helical" evidence="1">
    <location>
        <begin position="44"/>
        <end position="65"/>
    </location>
</feature>
<keyword evidence="1" id="KW-1133">Transmembrane helix</keyword>
<reference evidence="2" key="1">
    <citation type="submission" date="2021-02" db="EMBL/GenBank/DDBJ databases">
        <title>Genome sequence Cadophora malorum strain M34.</title>
        <authorList>
            <person name="Stefanovic E."/>
            <person name="Vu D."/>
            <person name="Scully C."/>
            <person name="Dijksterhuis J."/>
            <person name="Roader J."/>
            <person name="Houbraken J."/>
        </authorList>
    </citation>
    <scope>NUCLEOTIDE SEQUENCE</scope>
    <source>
        <strain evidence="2">M34</strain>
    </source>
</reference>
<evidence type="ECO:0008006" key="4">
    <source>
        <dbReference type="Google" id="ProtNLM"/>
    </source>
</evidence>
<dbReference type="OrthoDB" id="5342507at2759"/>
<keyword evidence="1" id="KW-0812">Transmembrane</keyword>
<feature type="transmembrane region" description="Helical" evidence="1">
    <location>
        <begin position="7"/>
        <end position="32"/>
    </location>
</feature>
<feature type="transmembrane region" description="Helical" evidence="1">
    <location>
        <begin position="123"/>
        <end position="148"/>
    </location>
</feature>
<gene>
    <name evidence="2" type="ORF">IFR04_004637</name>
</gene>
<dbReference type="EMBL" id="JAFJYH010000052">
    <property type="protein sequence ID" value="KAG4422257.1"/>
    <property type="molecule type" value="Genomic_DNA"/>
</dbReference>
<dbReference type="Proteomes" id="UP000664132">
    <property type="component" value="Unassembled WGS sequence"/>
</dbReference>